<dbReference type="PANTHER" id="PTHR43241">
    <property type="entry name" value="FLAVIN REDUCTASE DOMAIN PROTEIN"/>
    <property type="match status" value="1"/>
</dbReference>
<dbReference type="RefSeq" id="WP_152759588.1">
    <property type="nucleotide sequence ID" value="NZ_WHLY01000002.1"/>
</dbReference>
<keyword evidence="3" id="KW-1185">Reference proteome</keyword>
<dbReference type="GO" id="GO:0010181">
    <property type="term" value="F:FMN binding"/>
    <property type="evidence" value="ECO:0007669"/>
    <property type="project" value="InterPro"/>
</dbReference>
<name>A0A7C9BQL7_9BACT</name>
<dbReference type="Proteomes" id="UP000479293">
    <property type="component" value="Unassembled WGS sequence"/>
</dbReference>
<dbReference type="PANTHER" id="PTHR43241:SF1">
    <property type="entry name" value="FLAVIN REDUCTASE LIKE DOMAIN-CONTAINING PROTEIN"/>
    <property type="match status" value="1"/>
</dbReference>
<reference evidence="2 3" key="1">
    <citation type="submission" date="2019-10" db="EMBL/GenBank/DDBJ databases">
        <title>Draft Genome Sequence of Cytophagaceae sp. SJW1-29.</title>
        <authorList>
            <person name="Choi A."/>
        </authorList>
    </citation>
    <scope>NUCLEOTIDE SEQUENCE [LARGE SCALE GENOMIC DNA]</scope>
    <source>
        <strain evidence="2 3">SJW1-29</strain>
    </source>
</reference>
<dbReference type="AlphaFoldDB" id="A0A7C9BQL7"/>
<evidence type="ECO:0000259" key="1">
    <source>
        <dbReference type="SMART" id="SM00903"/>
    </source>
</evidence>
<accession>A0A7C9BQL7</accession>
<organism evidence="2 3">
    <name type="scientific">Salmonirosea aquatica</name>
    <dbReference type="NCBI Taxonomy" id="2654236"/>
    <lineage>
        <taxon>Bacteria</taxon>
        <taxon>Pseudomonadati</taxon>
        <taxon>Bacteroidota</taxon>
        <taxon>Cytophagia</taxon>
        <taxon>Cytophagales</taxon>
        <taxon>Spirosomataceae</taxon>
        <taxon>Salmonirosea</taxon>
    </lineage>
</organism>
<comment type="caution">
    <text evidence="2">The sequence shown here is derived from an EMBL/GenBank/DDBJ whole genome shotgun (WGS) entry which is preliminary data.</text>
</comment>
<dbReference type="EMBL" id="WHLY01000002">
    <property type="protein sequence ID" value="MPR33859.1"/>
    <property type="molecule type" value="Genomic_DNA"/>
</dbReference>
<evidence type="ECO:0000313" key="2">
    <source>
        <dbReference type="EMBL" id="MPR33859.1"/>
    </source>
</evidence>
<dbReference type="GO" id="GO:0016646">
    <property type="term" value="F:oxidoreductase activity, acting on the CH-NH group of donors, NAD or NADP as acceptor"/>
    <property type="evidence" value="ECO:0007669"/>
    <property type="project" value="UniProtKB-ARBA"/>
</dbReference>
<proteinExistence type="predicted"/>
<gene>
    <name evidence="2" type="ORF">GBK04_10885</name>
</gene>
<protein>
    <submittedName>
        <fullName evidence="2">Flavin reductase</fullName>
    </submittedName>
</protein>
<dbReference type="Gene3D" id="2.30.110.10">
    <property type="entry name" value="Electron Transport, Fmn-binding Protein, Chain A"/>
    <property type="match status" value="1"/>
</dbReference>
<dbReference type="InterPro" id="IPR002563">
    <property type="entry name" value="Flavin_Rdtase-like_dom"/>
</dbReference>
<evidence type="ECO:0000313" key="3">
    <source>
        <dbReference type="Proteomes" id="UP000479293"/>
    </source>
</evidence>
<sequence length="158" mass="17758">MPRKLLKYKNYDIHSITTATPDGRKNANIAMWVMQTAMGGKMLCVALDKTDYTLELVKKSGIVNINLLSEEQTRLIAKLGRQSGREVDKFKNLPYALDERGCPYLTEAVGYVQGRVTGYADGGDHELVICEVLKQLVLHPDKPVMTHHFLREKGLVRG</sequence>
<dbReference type="Pfam" id="PF01613">
    <property type="entry name" value="Flavin_Reduct"/>
    <property type="match status" value="1"/>
</dbReference>
<dbReference type="InterPro" id="IPR053310">
    <property type="entry name" value="Flavoredoxin-like"/>
</dbReference>
<dbReference type="SMART" id="SM00903">
    <property type="entry name" value="Flavin_Reduct"/>
    <property type="match status" value="1"/>
</dbReference>
<dbReference type="SUPFAM" id="SSF50475">
    <property type="entry name" value="FMN-binding split barrel"/>
    <property type="match status" value="1"/>
</dbReference>
<dbReference type="InterPro" id="IPR012349">
    <property type="entry name" value="Split_barrel_FMN-bd"/>
</dbReference>
<feature type="domain" description="Flavin reductase like" evidence="1">
    <location>
        <begin position="15"/>
        <end position="151"/>
    </location>
</feature>